<sequence length="247" mass="27491">MDLKEENAISGDPSAHWYYISKGRAIKALLGRQPIEQLLDVGAGSGVFSKMLVDEGCAAKATCLDPNYADEFIGKRRTDKVAYVRNIDAVEADTVLMIDVLEHVDDDVELVRDYVRRAAPGTRFLISVPAFQFLWSSHDEFLERRRRYRLSDLRRTVEAAGLTPLRMRYFFGLLFPAAAVMRLAEKNNQDGAPASQLKSAPDWLNKSLIALHKLECAALFPLNQFAGVTAFCLAEKPAALAQDQKAA</sequence>
<dbReference type="Pfam" id="PF13489">
    <property type="entry name" value="Methyltransf_23"/>
    <property type="match status" value="1"/>
</dbReference>
<dbReference type="AlphaFoldDB" id="A0A3B0SUM1"/>
<dbReference type="SUPFAM" id="SSF53335">
    <property type="entry name" value="S-adenosyl-L-methionine-dependent methyltransferases"/>
    <property type="match status" value="1"/>
</dbReference>
<dbReference type="InterPro" id="IPR029063">
    <property type="entry name" value="SAM-dependent_MTases_sf"/>
</dbReference>
<evidence type="ECO:0000313" key="1">
    <source>
        <dbReference type="EMBL" id="VAW08190.1"/>
    </source>
</evidence>
<reference evidence="1" key="1">
    <citation type="submission" date="2018-06" db="EMBL/GenBank/DDBJ databases">
        <authorList>
            <person name="Zhirakovskaya E."/>
        </authorList>
    </citation>
    <scope>NUCLEOTIDE SEQUENCE</scope>
</reference>
<dbReference type="GO" id="GO:0032259">
    <property type="term" value="P:methylation"/>
    <property type="evidence" value="ECO:0007669"/>
    <property type="project" value="UniProtKB-KW"/>
</dbReference>
<dbReference type="CDD" id="cd02440">
    <property type="entry name" value="AdoMet_MTases"/>
    <property type="match status" value="1"/>
</dbReference>
<name>A0A3B0SUM1_9ZZZZ</name>
<dbReference type="EMBL" id="UOEH01000645">
    <property type="protein sequence ID" value="VAW08190.1"/>
    <property type="molecule type" value="Genomic_DNA"/>
</dbReference>
<proteinExistence type="predicted"/>
<organism evidence="1">
    <name type="scientific">hydrothermal vent metagenome</name>
    <dbReference type="NCBI Taxonomy" id="652676"/>
    <lineage>
        <taxon>unclassified sequences</taxon>
        <taxon>metagenomes</taxon>
        <taxon>ecological metagenomes</taxon>
    </lineage>
</organism>
<gene>
    <name evidence="1" type="ORF">MNBD_ALPHA05-1858</name>
</gene>
<dbReference type="GO" id="GO:0008168">
    <property type="term" value="F:methyltransferase activity"/>
    <property type="evidence" value="ECO:0007669"/>
    <property type="project" value="UniProtKB-KW"/>
</dbReference>
<protein>
    <submittedName>
        <fullName evidence="1">SAM-dependent methyltransferases</fullName>
    </submittedName>
</protein>
<keyword evidence="1" id="KW-0808">Transferase</keyword>
<keyword evidence="1" id="KW-0489">Methyltransferase</keyword>
<accession>A0A3B0SUM1</accession>
<dbReference type="Gene3D" id="3.40.50.150">
    <property type="entry name" value="Vaccinia Virus protein VP39"/>
    <property type="match status" value="1"/>
</dbReference>